<dbReference type="EMBL" id="CAXAMN010021448">
    <property type="protein sequence ID" value="CAK9059670.1"/>
    <property type="molecule type" value="Genomic_DNA"/>
</dbReference>
<name>A0ABP0N7A4_9DINO</name>
<proteinExistence type="predicted"/>
<evidence type="ECO:0000313" key="2">
    <source>
        <dbReference type="EMBL" id="CAK9059670.1"/>
    </source>
</evidence>
<sequence length="495" mass="54437">MIVRLLRLALSSLPAALSDAVLTDWEQKVVSHVEVVAQELSEAAVPKLLAKLDSTSFREYLDQCCPSVSRLSSQELLEQLTRHLEAAEVVSGFPAVIDPAQMYPDSAGMSVDYLNGSFFLNDWQAVLLHSRDPAAVWRNASMQFEDVSCDMEKQVVSVGIWPRGCNDQRVVQNFTMGACYSPVKTMVQSYKCDGAGNATRLVWLVNGNDTQREWTLNETVPCPHTDPIDAETVKADGQCHGSAIQNSTQGWVMQDQAEVSEYGLKPFQKQGAPSSLDEAAERPVYSLMNNNLIDQGSPIYGDVSAVFSSKYIHGGALLSAVDTGFVETCCLEKRSCFPWAPQHDCKAVSPFKQLGTMKHNKHLFLINEDFWGPASTLRSIFRRMEGDWGAQPLPGTNFLNYFEAAVLGQLKAPASVAGLKDWQPMIQRKFVAGVGGKDVCGTTLSEPGEILHWSVPNTLRDRFGLTPSTVGEEERQGFGLGAWSEQPAFCHQAFS</sequence>
<evidence type="ECO:0000313" key="3">
    <source>
        <dbReference type="Proteomes" id="UP001642484"/>
    </source>
</evidence>
<accession>A0ABP0N7A4</accession>
<gene>
    <name evidence="2" type="ORF">CCMP2556_LOCUS29377</name>
</gene>
<protein>
    <recommendedName>
        <fullName evidence="4">Phospholipase B-like</fullName>
    </recommendedName>
</protein>
<evidence type="ECO:0008006" key="4">
    <source>
        <dbReference type="Google" id="ProtNLM"/>
    </source>
</evidence>
<feature type="chain" id="PRO_5047003715" description="Phospholipase B-like" evidence="1">
    <location>
        <begin position="21"/>
        <end position="495"/>
    </location>
</feature>
<reference evidence="2 3" key="1">
    <citation type="submission" date="2024-02" db="EMBL/GenBank/DDBJ databases">
        <authorList>
            <person name="Chen Y."/>
            <person name="Shah S."/>
            <person name="Dougan E. K."/>
            <person name="Thang M."/>
            <person name="Chan C."/>
        </authorList>
    </citation>
    <scope>NUCLEOTIDE SEQUENCE [LARGE SCALE GENOMIC DNA]</scope>
</reference>
<evidence type="ECO:0000256" key="1">
    <source>
        <dbReference type="SAM" id="SignalP"/>
    </source>
</evidence>
<keyword evidence="3" id="KW-1185">Reference proteome</keyword>
<feature type="signal peptide" evidence="1">
    <location>
        <begin position="1"/>
        <end position="20"/>
    </location>
</feature>
<dbReference type="Proteomes" id="UP001642484">
    <property type="component" value="Unassembled WGS sequence"/>
</dbReference>
<keyword evidence="1" id="KW-0732">Signal</keyword>
<comment type="caution">
    <text evidence="2">The sequence shown here is derived from an EMBL/GenBank/DDBJ whole genome shotgun (WGS) entry which is preliminary data.</text>
</comment>
<organism evidence="2 3">
    <name type="scientific">Durusdinium trenchii</name>
    <dbReference type="NCBI Taxonomy" id="1381693"/>
    <lineage>
        <taxon>Eukaryota</taxon>
        <taxon>Sar</taxon>
        <taxon>Alveolata</taxon>
        <taxon>Dinophyceae</taxon>
        <taxon>Suessiales</taxon>
        <taxon>Symbiodiniaceae</taxon>
        <taxon>Durusdinium</taxon>
    </lineage>
</organism>